<dbReference type="GO" id="GO:0016020">
    <property type="term" value="C:membrane"/>
    <property type="evidence" value="ECO:0007669"/>
    <property type="project" value="InterPro"/>
</dbReference>
<reference evidence="2" key="1">
    <citation type="submission" date="2018-06" db="EMBL/GenBank/DDBJ databases">
        <authorList>
            <person name="Zhirakovskaya E."/>
        </authorList>
    </citation>
    <scope>NUCLEOTIDE SEQUENCE</scope>
</reference>
<dbReference type="PANTHER" id="PTHR33219:SF14">
    <property type="entry name" value="PROTEIN COFACTOR ASSEMBLY OF COMPLEX C SUBUNIT B CCB3, CHLOROPLASTIC-RELATED"/>
    <property type="match status" value="1"/>
</dbReference>
<dbReference type="EMBL" id="UOGA01000228">
    <property type="protein sequence ID" value="VAX22671.1"/>
    <property type="molecule type" value="Genomic_DNA"/>
</dbReference>
<dbReference type="PANTHER" id="PTHR33219">
    <property type="entry name" value="YLMG HOMOLOG PROTEIN 2, CHLOROPLASTIC"/>
    <property type="match status" value="1"/>
</dbReference>
<organism evidence="2">
    <name type="scientific">hydrothermal vent metagenome</name>
    <dbReference type="NCBI Taxonomy" id="652676"/>
    <lineage>
        <taxon>unclassified sequences</taxon>
        <taxon>metagenomes</taxon>
        <taxon>ecological metagenomes</taxon>
    </lineage>
</organism>
<evidence type="ECO:0000313" key="2">
    <source>
        <dbReference type="EMBL" id="VAX22671.1"/>
    </source>
</evidence>
<keyword evidence="2" id="KW-0131">Cell cycle</keyword>
<keyword evidence="1" id="KW-0812">Transmembrane</keyword>
<keyword evidence="2" id="KW-0132">Cell division</keyword>
<feature type="transmembrane region" description="Helical" evidence="1">
    <location>
        <begin position="7"/>
        <end position="32"/>
    </location>
</feature>
<gene>
    <name evidence="2" type="ORF">MNBD_NITROSPINAE04-1372</name>
</gene>
<accession>A0A3B1C7P6</accession>
<feature type="transmembrane region" description="Helical" evidence="1">
    <location>
        <begin position="73"/>
        <end position="93"/>
    </location>
</feature>
<keyword evidence="1" id="KW-1133">Transmembrane helix</keyword>
<sequence>MFVFGNFLIAFAKVLNIALTLYLWVVIIRALISWVSPDPYNPVVVFLRQVTDPVLRRIQRVIPPTAGIDFSPIILIMGIYFLQYFLVNTLIQIGRSLHGAMM</sequence>
<name>A0A3B1C7P6_9ZZZZ</name>
<protein>
    <submittedName>
        <fullName evidence="2">Cell division integral membrane protein, YggT and half-length relatives</fullName>
    </submittedName>
</protein>
<dbReference type="GO" id="GO:0051301">
    <property type="term" value="P:cell division"/>
    <property type="evidence" value="ECO:0007669"/>
    <property type="project" value="UniProtKB-KW"/>
</dbReference>
<dbReference type="Pfam" id="PF02325">
    <property type="entry name" value="CCB3_YggT"/>
    <property type="match status" value="1"/>
</dbReference>
<keyword evidence="1" id="KW-0472">Membrane</keyword>
<proteinExistence type="predicted"/>
<evidence type="ECO:0000256" key="1">
    <source>
        <dbReference type="SAM" id="Phobius"/>
    </source>
</evidence>
<dbReference type="InterPro" id="IPR003425">
    <property type="entry name" value="CCB3/YggT"/>
</dbReference>
<dbReference type="AlphaFoldDB" id="A0A3B1C7P6"/>